<dbReference type="Proteomes" id="UP000003167">
    <property type="component" value="Unassembled WGS sequence"/>
</dbReference>
<feature type="transmembrane region" description="Helical" evidence="9">
    <location>
        <begin position="41"/>
        <end position="63"/>
    </location>
</feature>
<keyword evidence="12" id="KW-1185">Reference proteome</keyword>
<evidence type="ECO:0000256" key="1">
    <source>
        <dbReference type="ARBA" id="ARBA00001936"/>
    </source>
</evidence>
<keyword evidence="8" id="KW-0234">DNA repair</keyword>
<comment type="cofactor">
    <cofactor evidence="2">
        <name>Mg(2+)</name>
        <dbReference type="ChEBI" id="CHEBI:18420"/>
    </cofactor>
</comment>
<keyword evidence="4" id="KW-0479">Metal-binding</keyword>
<feature type="domain" description="Endonuclease/exonuclease/phosphatase" evidence="10">
    <location>
        <begin position="104"/>
        <end position="350"/>
    </location>
</feature>
<organism evidence="11 12">
    <name type="scientific">Segatella maculosa OT 289</name>
    <dbReference type="NCBI Taxonomy" id="999422"/>
    <lineage>
        <taxon>Bacteria</taxon>
        <taxon>Pseudomonadati</taxon>
        <taxon>Bacteroidota</taxon>
        <taxon>Bacteroidia</taxon>
        <taxon>Bacteroidales</taxon>
        <taxon>Prevotellaceae</taxon>
        <taxon>Segatella</taxon>
    </lineage>
</organism>
<evidence type="ECO:0000256" key="3">
    <source>
        <dbReference type="ARBA" id="ARBA00022722"/>
    </source>
</evidence>
<keyword evidence="9" id="KW-1133">Transmembrane helix</keyword>
<proteinExistence type="predicted"/>
<accession>H1HNU1</accession>
<dbReference type="InterPro" id="IPR005135">
    <property type="entry name" value="Endo/exonuclease/phosphatase"/>
</dbReference>
<dbReference type="InterPro" id="IPR051547">
    <property type="entry name" value="TDP2-like"/>
</dbReference>
<evidence type="ECO:0000256" key="2">
    <source>
        <dbReference type="ARBA" id="ARBA00001946"/>
    </source>
</evidence>
<dbReference type="GO" id="GO:0006281">
    <property type="term" value="P:DNA repair"/>
    <property type="evidence" value="ECO:0007669"/>
    <property type="project" value="UniProtKB-KW"/>
</dbReference>
<evidence type="ECO:0000256" key="9">
    <source>
        <dbReference type="SAM" id="Phobius"/>
    </source>
</evidence>
<dbReference type="AlphaFoldDB" id="H1HNU1"/>
<evidence type="ECO:0000313" key="12">
    <source>
        <dbReference type="Proteomes" id="UP000003167"/>
    </source>
</evidence>
<keyword evidence="3" id="KW-0540">Nuclease</keyword>
<sequence length="363" mass="41088">MLRGIKRFTLQIVAGANLATIFMMTFVGFSDRFNPVKHQLLANVGLLFPVFLVLNFGFLLFWLCVKKKGAWLPVMGYLVCYMPVRAYIPFNVPHDIPKDAIKVMSYNVWSFAGWERHADGKFPILEYIKAQKADILCLQEAMTYEIGQARVDAVLDKLYPYKDTLKVSPTSDCIAIYSRFPILSHERIIYPSRGNLSGAFELKIGRDTVIVVNNHLETTGLSSEDKREFKQMVKGDLPTPEAKRMSYKLVDKLGEASAKRAVQADAVARYVSKHEGRSIILCGDFNDSPISYARRTIAKGLTDCYIASGNGPGISYHKGGMYVRIDHIMCSDDWQPYACKVDRSIKESDHYPIICWLKKQGKQ</sequence>
<evidence type="ECO:0000256" key="6">
    <source>
        <dbReference type="ARBA" id="ARBA00022801"/>
    </source>
</evidence>
<comment type="caution">
    <text evidence="11">The sequence shown here is derived from an EMBL/GenBank/DDBJ whole genome shotgun (WGS) entry which is preliminary data.</text>
</comment>
<dbReference type="EMBL" id="AGEK01000031">
    <property type="protein sequence ID" value="EHO68804.1"/>
    <property type="molecule type" value="Genomic_DNA"/>
</dbReference>
<comment type="cofactor">
    <cofactor evidence="1">
        <name>Mn(2+)</name>
        <dbReference type="ChEBI" id="CHEBI:29035"/>
    </cofactor>
</comment>
<dbReference type="STRING" id="999422.HMPREF9944_01835"/>
<dbReference type="CDD" id="cd09084">
    <property type="entry name" value="EEP-2"/>
    <property type="match status" value="1"/>
</dbReference>
<evidence type="ECO:0000259" key="10">
    <source>
        <dbReference type="Pfam" id="PF03372"/>
    </source>
</evidence>
<dbReference type="OrthoDB" id="635146at2"/>
<keyword evidence="6" id="KW-0378">Hydrolase</keyword>
<keyword evidence="9" id="KW-0472">Membrane</keyword>
<dbReference type="InterPro" id="IPR036691">
    <property type="entry name" value="Endo/exonu/phosph_ase_sf"/>
</dbReference>
<name>H1HNU1_9BACT</name>
<reference evidence="11 12" key="1">
    <citation type="submission" date="2011-12" db="EMBL/GenBank/DDBJ databases">
        <title>The Genome Sequence of Prevotella maculosa OT 289.</title>
        <authorList>
            <consortium name="The Broad Institute Genome Sequencing Platform"/>
            <person name="Earl A."/>
            <person name="Ward D."/>
            <person name="Feldgarden M."/>
            <person name="Gevers D."/>
            <person name="Izard J."/>
            <person name="Blanton J.M."/>
            <person name="Mathney J."/>
            <person name="Tanner A.C."/>
            <person name="Dewhirst F.E."/>
            <person name="Young S.K."/>
            <person name="Zeng Q."/>
            <person name="Gargeya S."/>
            <person name="Fitzgerald M."/>
            <person name="Haas B."/>
            <person name="Abouelleil A."/>
            <person name="Alvarado L."/>
            <person name="Arachchi H.M."/>
            <person name="Berlin A."/>
            <person name="Chapman S.B."/>
            <person name="Gearin G."/>
            <person name="Goldberg J."/>
            <person name="Griggs A."/>
            <person name="Gujja S."/>
            <person name="Hansen M."/>
            <person name="Heiman D."/>
            <person name="Howarth C."/>
            <person name="Larimer J."/>
            <person name="Lui A."/>
            <person name="MacDonald P.J.P."/>
            <person name="McCowen C."/>
            <person name="Montmayeur A."/>
            <person name="Murphy C."/>
            <person name="Neiman D."/>
            <person name="Pearson M."/>
            <person name="Priest M."/>
            <person name="Roberts A."/>
            <person name="Saif S."/>
            <person name="Shea T."/>
            <person name="Sisk P."/>
            <person name="Stolte C."/>
            <person name="Sykes S."/>
            <person name="Wortman J."/>
            <person name="Nusbaum C."/>
            <person name="Birren B."/>
        </authorList>
    </citation>
    <scope>NUCLEOTIDE SEQUENCE [LARGE SCALE GENOMIC DNA]</scope>
    <source>
        <strain evidence="11 12">OT 289</strain>
    </source>
</reference>
<dbReference type="PANTHER" id="PTHR15822">
    <property type="entry name" value="TRAF AND TNF RECEPTOR-ASSOCIATED PROTEIN"/>
    <property type="match status" value="1"/>
</dbReference>
<dbReference type="Gene3D" id="3.60.10.10">
    <property type="entry name" value="Endonuclease/exonuclease/phosphatase"/>
    <property type="match status" value="1"/>
</dbReference>
<feature type="transmembrane region" description="Helical" evidence="9">
    <location>
        <begin position="12"/>
        <end position="29"/>
    </location>
</feature>
<dbReference type="Pfam" id="PF03372">
    <property type="entry name" value="Exo_endo_phos"/>
    <property type="match status" value="1"/>
</dbReference>
<evidence type="ECO:0000256" key="7">
    <source>
        <dbReference type="ARBA" id="ARBA00022842"/>
    </source>
</evidence>
<dbReference type="GO" id="GO:0046872">
    <property type="term" value="F:metal ion binding"/>
    <property type="evidence" value="ECO:0007669"/>
    <property type="project" value="UniProtKB-KW"/>
</dbReference>
<dbReference type="PANTHER" id="PTHR15822:SF4">
    <property type="entry name" value="TYROSYL-DNA PHOSPHODIESTERASE 2"/>
    <property type="match status" value="1"/>
</dbReference>
<dbReference type="HOGENOM" id="CLU_060500_0_1_10"/>
<keyword evidence="5" id="KW-0227">DNA damage</keyword>
<feature type="transmembrane region" description="Helical" evidence="9">
    <location>
        <begin position="70"/>
        <end position="88"/>
    </location>
</feature>
<dbReference type="PATRIC" id="fig|999422.3.peg.1930"/>
<evidence type="ECO:0000256" key="8">
    <source>
        <dbReference type="ARBA" id="ARBA00023204"/>
    </source>
</evidence>
<dbReference type="GO" id="GO:0004518">
    <property type="term" value="F:nuclease activity"/>
    <property type="evidence" value="ECO:0007669"/>
    <property type="project" value="UniProtKB-KW"/>
</dbReference>
<dbReference type="GO" id="GO:0016787">
    <property type="term" value="F:hydrolase activity"/>
    <property type="evidence" value="ECO:0007669"/>
    <property type="project" value="UniProtKB-KW"/>
</dbReference>
<protein>
    <recommendedName>
        <fullName evidence="10">Endonuclease/exonuclease/phosphatase domain-containing protein</fullName>
    </recommendedName>
</protein>
<dbReference type="RefSeq" id="WP_008565845.1">
    <property type="nucleotide sequence ID" value="NZ_JH594505.1"/>
</dbReference>
<dbReference type="SUPFAM" id="SSF56219">
    <property type="entry name" value="DNase I-like"/>
    <property type="match status" value="1"/>
</dbReference>
<evidence type="ECO:0000256" key="4">
    <source>
        <dbReference type="ARBA" id="ARBA00022723"/>
    </source>
</evidence>
<gene>
    <name evidence="11" type="ORF">HMPREF9944_01835</name>
</gene>
<keyword evidence="7" id="KW-0460">Magnesium</keyword>
<evidence type="ECO:0000256" key="5">
    <source>
        <dbReference type="ARBA" id="ARBA00022763"/>
    </source>
</evidence>
<keyword evidence="9" id="KW-0812">Transmembrane</keyword>
<evidence type="ECO:0000313" key="11">
    <source>
        <dbReference type="EMBL" id="EHO68804.1"/>
    </source>
</evidence>